<feature type="region of interest" description="Disordered" evidence="6">
    <location>
        <begin position="1"/>
        <end position="28"/>
    </location>
</feature>
<reference evidence="10" key="2">
    <citation type="journal article" date="2013" name="Nat. Genet.">
        <title>The genome of the platyfish, Xiphophorus maculatus, provides insights into evolutionary adaptation and several complex traits.</title>
        <authorList>
            <person name="Schartl M."/>
            <person name="Walter R.B."/>
            <person name="Shen Y."/>
            <person name="Garcia T."/>
            <person name="Catchen J."/>
            <person name="Amores A."/>
            <person name="Braasch I."/>
            <person name="Chalopin D."/>
            <person name="Volff J.N."/>
            <person name="Lesch K.P."/>
            <person name="Bisazza A."/>
            <person name="Minx P."/>
            <person name="Hillier L."/>
            <person name="Wilson R.K."/>
            <person name="Fuerstenberg S."/>
            <person name="Boore J."/>
            <person name="Searle S."/>
            <person name="Postlethwait J.H."/>
            <person name="Warren W.C."/>
        </authorList>
    </citation>
    <scope>NUCLEOTIDE SEQUENCE [LARGE SCALE GENOMIC DNA]</scope>
    <source>
        <strain evidence="10">JP 163 A</strain>
    </source>
</reference>
<dbReference type="GO" id="GO:0004190">
    <property type="term" value="F:aspartic-type endopeptidase activity"/>
    <property type="evidence" value="ECO:0007669"/>
    <property type="project" value="InterPro"/>
</dbReference>
<dbReference type="AlphaFoldDB" id="A0A3B5QR63"/>
<keyword evidence="1" id="KW-0808">Transferase</keyword>
<dbReference type="Gene3D" id="1.10.4020.10">
    <property type="entry name" value="DNA breaking-rejoining enzymes"/>
    <property type="match status" value="1"/>
</dbReference>
<evidence type="ECO:0000313" key="9">
    <source>
        <dbReference type="Ensembl" id="ENSXMAP00000033874.1"/>
    </source>
</evidence>
<dbReference type="InterPro" id="IPR001969">
    <property type="entry name" value="Aspartic_peptidase_AS"/>
</dbReference>
<dbReference type="SUPFAM" id="SSF50630">
    <property type="entry name" value="Acid proteases"/>
    <property type="match status" value="1"/>
</dbReference>
<keyword evidence="10" id="KW-1185">Reference proteome</keyword>
<dbReference type="CDD" id="cd07936">
    <property type="entry name" value="SCAN"/>
    <property type="match status" value="1"/>
</dbReference>
<accession>A0A3B5QR63</accession>
<keyword evidence="3" id="KW-0695">RNA-directed DNA polymerase</keyword>
<evidence type="ECO:0000259" key="7">
    <source>
        <dbReference type="PROSITE" id="PS50158"/>
    </source>
</evidence>
<dbReference type="Gene3D" id="1.10.340.70">
    <property type="match status" value="1"/>
</dbReference>
<dbReference type="SUPFAM" id="SSF57756">
    <property type="entry name" value="Retrovirus zinc finger-like domains"/>
    <property type="match status" value="1"/>
</dbReference>
<dbReference type="PROSITE" id="PS00141">
    <property type="entry name" value="ASP_PROTEASE"/>
    <property type="match status" value="1"/>
</dbReference>
<dbReference type="FunFam" id="1.10.340.70:FF:000001">
    <property type="entry name" value="Retrovirus-related Pol polyprotein from transposon gypsy-like Protein"/>
    <property type="match status" value="1"/>
</dbReference>
<dbReference type="InterPro" id="IPR036875">
    <property type="entry name" value="Znf_CCHC_sf"/>
</dbReference>
<dbReference type="Ensembl" id="ENSXMAT00000031257.1">
    <property type="protein sequence ID" value="ENSXMAP00000033874.1"/>
    <property type="gene ID" value="ENSXMAG00000023110.1"/>
</dbReference>
<keyword evidence="5" id="KW-0479">Metal-binding</keyword>
<dbReference type="SMART" id="SM00343">
    <property type="entry name" value="ZnF_C2HC"/>
    <property type="match status" value="1"/>
</dbReference>
<dbReference type="InterPro" id="IPR003309">
    <property type="entry name" value="SCAN_dom"/>
</dbReference>
<dbReference type="STRING" id="8083.ENSXMAP00000033874"/>
<dbReference type="InterPro" id="IPR001878">
    <property type="entry name" value="Znf_CCHC"/>
</dbReference>
<evidence type="ECO:0000256" key="2">
    <source>
        <dbReference type="ARBA" id="ARBA00022695"/>
    </source>
</evidence>
<dbReference type="OMA" id="ERRIEMN"/>
<dbReference type="Gene3D" id="2.40.70.10">
    <property type="entry name" value="Acid Proteases"/>
    <property type="match status" value="1"/>
</dbReference>
<evidence type="ECO:0000256" key="4">
    <source>
        <dbReference type="ARBA" id="ARBA00039658"/>
    </source>
</evidence>
<dbReference type="InterPro" id="IPR041588">
    <property type="entry name" value="Integrase_H2C2"/>
</dbReference>
<evidence type="ECO:0000256" key="6">
    <source>
        <dbReference type="SAM" id="MobiDB-lite"/>
    </source>
</evidence>
<dbReference type="PANTHER" id="PTHR46888">
    <property type="entry name" value="ZINC KNUCKLE DOMAINCONTAINING PROTEIN-RELATED"/>
    <property type="match status" value="1"/>
</dbReference>
<evidence type="ECO:0000256" key="3">
    <source>
        <dbReference type="ARBA" id="ARBA00022918"/>
    </source>
</evidence>
<keyword evidence="2" id="KW-0548">Nucleotidyltransferase</keyword>
<organism evidence="9 10">
    <name type="scientific">Xiphophorus maculatus</name>
    <name type="common">Southern platyfish</name>
    <name type="synonym">Platypoecilus maculatus</name>
    <dbReference type="NCBI Taxonomy" id="8083"/>
    <lineage>
        <taxon>Eukaryota</taxon>
        <taxon>Metazoa</taxon>
        <taxon>Chordata</taxon>
        <taxon>Craniata</taxon>
        <taxon>Vertebrata</taxon>
        <taxon>Euteleostomi</taxon>
        <taxon>Actinopterygii</taxon>
        <taxon>Neopterygii</taxon>
        <taxon>Teleostei</taxon>
        <taxon>Neoteleostei</taxon>
        <taxon>Acanthomorphata</taxon>
        <taxon>Ovalentaria</taxon>
        <taxon>Atherinomorphae</taxon>
        <taxon>Cyprinodontiformes</taxon>
        <taxon>Poeciliidae</taxon>
        <taxon>Poeciliinae</taxon>
        <taxon>Xiphophorus</taxon>
    </lineage>
</organism>
<dbReference type="Gene3D" id="3.30.420.10">
    <property type="entry name" value="Ribonuclease H-like superfamily/Ribonuclease H"/>
    <property type="match status" value="1"/>
</dbReference>
<dbReference type="SUPFAM" id="SSF47353">
    <property type="entry name" value="Retrovirus capsid dimerization domain-like"/>
    <property type="match status" value="1"/>
</dbReference>
<reference evidence="9" key="3">
    <citation type="submission" date="2025-08" db="UniProtKB">
        <authorList>
            <consortium name="Ensembl"/>
        </authorList>
    </citation>
    <scope>IDENTIFICATION</scope>
    <source>
        <strain evidence="9">JP 163 A</strain>
    </source>
</reference>
<feature type="region of interest" description="Disordered" evidence="6">
    <location>
        <begin position="87"/>
        <end position="128"/>
    </location>
</feature>
<dbReference type="SMART" id="SM00431">
    <property type="entry name" value="SCAN"/>
    <property type="match status" value="1"/>
</dbReference>
<feature type="compositionally biased region" description="Basic and acidic residues" evidence="6">
    <location>
        <begin position="9"/>
        <end position="23"/>
    </location>
</feature>
<dbReference type="GO" id="GO:0003676">
    <property type="term" value="F:nucleic acid binding"/>
    <property type="evidence" value="ECO:0007669"/>
    <property type="project" value="InterPro"/>
</dbReference>
<dbReference type="GeneTree" id="ENSGT00940000159113"/>
<dbReference type="CDD" id="cd00303">
    <property type="entry name" value="retropepsin_like"/>
    <property type="match status" value="1"/>
</dbReference>
<dbReference type="GO" id="GO:0003964">
    <property type="term" value="F:RNA-directed DNA polymerase activity"/>
    <property type="evidence" value="ECO:0007669"/>
    <property type="project" value="UniProtKB-KW"/>
</dbReference>
<dbReference type="InterPro" id="IPR021109">
    <property type="entry name" value="Peptidase_aspartic_dom_sf"/>
</dbReference>
<dbReference type="PROSITE" id="PS50158">
    <property type="entry name" value="ZF_CCHC"/>
    <property type="match status" value="1"/>
</dbReference>
<feature type="compositionally biased region" description="Polar residues" evidence="6">
    <location>
        <begin position="92"/>
        <end position="105"/>
    </location>
</feature>
<dbReference type="Pfam" id="PF02023">
    <property type="entry name" value="SCAN"/>
    <property type="match status" value="1"/>
</dbReference>
<dbReference type="PANTHER" id="PTHR46888:SF1">
    <property type="entry name" value="RIBONUCLEASE H"/>
    <property type="match status" value="1"/>
</dbReference>
<evidence type="ECO:0000313" key="10">
    <source>
        <dbReference type="Proteomes" id="UP000002852"/>
    </source>
</evidence>
<reference evidence="9" key="4">
    <citation type="submission" date="2025-09" db="UniProtKB">
        <authorList>
            <consortium name="Ensembl"/>
        </authorList>
    </citation>
    <scope>IDENTIFICATION</scope>
    <source>
        <strain evidence="9">JP 163 A</strain>
    </source>
</reference>
<sequence length="737" mass="83732">MPGKGRGRTRGEPGSELDERVAVEEGGAVGGVFDMEEESGEPTLADLANLLRAHMGHQKAKEDHWTRETAKQQQKFDELQQQFRLFKRESQSETTPTAPQTSPVRPTQPPDPGVAASPQHSQSGDLYSQGYVSHAPKLQKLSEEDDIEHFLITFERIASACRWPKTDWAFHLIPLLTGKARSAFVHMDVDLSMNYDQVKLAVLQKYDINSETYWQRFRLLQVEPEETPKELYIRLKELYIKWVQTNGKTVEQINEIMILEQYLRMLSPELQVWIKEHNPKTAKEAAELADVFVAARRRNSWAFQSWKKDGCHQSPAQPVSAVGKLPERERFGSKGQWKKPTCYLCGQAGHTKPMCPQNAVKLSQMCFVPRKEAQNVGAMDQLMETFVELNGQALRALIDTGSTRTLVQHRYISPQLVCTSETVPICCVHVDRKQYPTADVYVTIERQTYLLNVGVVDNLPFPVILGNDLPVLTDLLNSPQCNVALTRAQAKQSEDIVFDLSTLPFHNVEFFPEDTKDRKSKRLRRREKFQGTVIVPSDAPEPEVQQDFKIPGNILELQHKDSSLVRCFTEAKVNKNDFVIQNDILYRQNGPIKQLVVPKAVRETVLKLGHSIPWAGHLGKHKTLARIKRCFFWPGLRKDVVQFCRSCPECQMTSARLPGKAPLQPLPVLSTPFQRLGMDIVGPVERSKGGNRFMLVIVDYTTKYPEVFPLKVVKAKNVAFCLVQFFFQSWLSSGNTD</sequence>
<protein>
    <recommendedName>
        <fullName evidence="4">Gypsy retrotransposon integrase-like protein 1</fullName>
    </recommendedName>
</protein>
<evidence type="ECO:0000256" key="5">
    <source>
        <dbReference type="PROSITE-ProRule" id="PRU00047"/>
    </source>
</evidence>
<proteinExistence type="predicted"/>
<dbReference type="InterPro" id="IPR038269">
    <property type="entry name" value="SCAN_sf"/>
</dbReference>
<dbReference type="SUPFAM" id="SSF53098">
    <property type="entry name" value="Ribonuclease H-like"/>
    <property type="match status" value="1"/>
</dbReference>
<feature type="domain" description="CCHC-type" evidence="7">
    <location>
        <begin position="342"/>
        <end position="357"/>
    </location>
</feature>
<dbReference type="Proteomes" id="UP000002852">
    <property type="component" value="Unassembled WGS sequence"/>
</dbReference>
<name>A0A3B5QR63_XIPMA</name>
<dbReference type="InParanoid" id="A0A3B5QR63"/>
<keyword evidence="5" id="KW-0863">Zinc-finger</keyword>
<keyword evidence="5" id="KW-0862">Zinc</keyword>
<dbReference type="GO" id="GO:0006508">
    <property type="term" value="P:proteolysis"/>
    <property type="evidence" value="ECO:0007669"/>
    <property type="project" value="InterPro"/>
</dbReference>
<reference evidence="10" key="1">
    <citation type="submission" date="2012-01" db="EMBL/GenBank/DDBJ databases">
        <authorList>
            <person name="Walter R."/>
            <person name="Schartl M."/>
            <person name="Warren W."/>
        </authorList>
    </citation>
    <scope>NUCLEOTIDE SEQUENCE [LARGE SCALE GENOMIC DNA]</scope>
    <source>
        <strain evidence="10">JP 163 A</strain>
    </source>
</reference>
<dbReference type="PROSITE" id="PS50804">
    <property type="entry name" value="SCAN_BOX"/>
    <property type="match status" value="1"/>
</dbReference>
<evidence type="ECO:0000256" key="1">
    <source>
        <dbReference type="ARBA" id="ARBA00022679"/>
    </source>
</evidence>
<evidence type="ECO:0000259" key="8">
    <source>
        <dbReference type="PROSITE" id="PS50804"/>
    </source>
</evidence>
<dbReference type="InterPro" id="IPR012337">
    <property type="entry name" value="RNaseH-like_sf"/>
</dbReference>
<feature type="domain" description="SCAN box" evidence="8">
    <location>
        <begin position="215"/>
        <end position="290"/>
    </location>
</feature>
<dbReference type="InterPro" id="IPR036397">
    <property type="entry name" value="RNaseH_sf"/>
</dbReference>
<dbReference type="Pfam" id="PF17921">
    <property type="entry name" value="Integrase_H2C2"/>
    <property type="match status" value="1"/>
</dbReference>
<dbReference type="GO" id="GO:0008270">
    <property type="term" value="F:zinc ion binding"/>
    <property type="evidence" value="ECO:0007669"/>
    <property type="project" value="UniProtKB-KW"/>
</dbReference>